<dbReference type="FunFam" id="3.40.50.880:FF:000003">
    <property type="entry name" value="Anthranilate synthase component II"/>
    <property type="match status" value="1"/>
</dbReference>
<dbReference type="NCBIfam" id="NF005367">
    <property type="entry name" value="PRK06895.1"/>
    <property type="match status" value="1"/>
</dbReference>
<reference evidence="5" key="1">
    <citation type="submission" date="2016-10" db="EMBL/GenBank/DDBJ databases">
        <authorList>
            <person name="de Groot N.N."/>
        </authorList>
    </citation>
    <scope>NUCLEOTIDE SEQUENCE [LARGE SCALE GENOMIC DNA]</scope>
    <source>
        <strain evidence="5">DSM 24204</strain>
    </source>
</reference>
<dbReference type="AlphaFoldDB" id="A0A1H7YJP7"/>
<sequence>MVLIIDNHDSFTFNLVDLFRKIKVQVEVVSVENLELNKIEKYSHILISPGPDVPSSYPILFEMLQRYSQKKSILGVCLGHQVLCEFFGGQLYNLNRVRHGQKSQLSYINKSPIFKNLPATFNVGLYHSWAILQNSLNKSPLEVTAICDENIVMAVQHQSLLIYGVQFHPESFMTEFGKEIVKNWLDV</sequence>
<dbReference type="Proteomes" id="UP000198883">
    <property type="component" value="Unassembled WGS sequence"/>
</dbReference>
<dbReference type="PROSITE" id="PS51273">
    <property type="entry name" value="GATASE_TYPE_1"/>
    <property type="match status" value="1"/>
</dbReference>
<evidence type="ECO:0000313" key="6">
    <source>
        <dbReference type="Proteomes" id="UP000198883"/>
    </source>
</evidence>
<reference evidence="3 7" key="3">
    <citation type="journal article" date="2023" name="Front. Microbiol.">
        <title>Phylogeography and host specificity of Pasteurellaceae pathogenic to sea-farmed fish in the north-east Atlantic.</title>
        <authorList>
            <person name="Gulla S."/>
            <person name="Colquhoun D.J."/>
            <person name="Olsen A.B."/>
            <person name="Spilsberg B."/>
            <person name="Lagesen K."/>
            <person name="Aakesson C.P."/>
            <person name="Strom S."/>
            <person name="Manji F."/>
            <person name="Birkbeck T.H."/>
            <person name="Nilsen H.K."/>
        </authorList>
    </citation>
    <scope>NUCLEOTIDE SEQUENCE [LARGE SCALE GENOMIC DNA]</scope>
    <source>
        <strain evidence="3 7">VIO11850</strain>
    </source>
</reference>
<evidence type="ECO:0000256" key="1">
    <source>
        <dbReference type="ARBA" id="ARBA00022962"/>
    </source>
</evidence>
<evidence type="ECO:0000313" key="5">
    <source>
        <dbReference type="EMBL" id="SEM46161.1"/>
    </source>
</evidence>
<dbReference type="PANTHER" id="PTHR43418">
    <property type="entry name" value="MULTIFUNCTIONAL TRYPTOPHAN BIOSYNTHESIS PROTEIN-RELATED"/>
    <property type="match status" value="1"/>
</dbReference>
<dbReference type="Proteomes" id="UP001231736">
    <property type="component" value="Unassembled WGS sequence"/>
</dbReference>
<dbReference type="PRINTS" id="PR00097">
    <property type="entry name" value="ANTSNTHASEII"/>
</dbReference>
<proteinExistence type="predicted"/>
<dbReference type="NCBIfam" id="TIGR00566">
    <property type="entry name" value="trpG_papA"/>
    <property type="match status" value="1"/>
</dbReference>
<dbReference type="Proteomes" id="UP001224812">
    <property type="component" value="Unassembled WGS sequence"/>
</dbReference>
<dbReference type="PRINTS" id="PR00096">
    <property type="entry name" value="GATASE"/>
</dbReference>
<keyword evidence="7" id="KW-1185">Reference proteome</keyword>
<dbReference type="GO" id="GO:0005829">
    <property type="term" value="C:cytosol"/>
    <property type="evidence" value="ECO:0007669"/>
    <property type="project" value="TreeGrafter"/>
</dbReference>
<dbReference type="CDD" id="cd01743">
    <property type="entry name" value="GATase1_Anthranilate_Synthase"/>
    <property type="match status" value="1"/>
</dbReference>
<keyword evidence="1" id="KW-0315">Glutamine amidotransferase</keyword>
<dbReference type="GO" id="GO:0046820">
    <property type="term" value="F:4-amino-4-deoxychorismate synthase activity"/>
    <property type="evidence" value="ECO:0007669"/>
    <property type="project" value="TreeGrafter"/>
</dbReference>
<dbReference type="GeneID" id="83543940"/>
<gene>
    <name evidence="3" type="ORF">QJT92_08425</name>
    <name evidence="4" type="ORF">QJU97_04605</name>
    <name evidence="5" type="ORF">SAMN05444853_11917</name>
</gene>
<evidence type="ECO:0000259" key="2">
    <source>
        <dbReference type="Pfam" id="PF00117"/>
    </source>
</evidence>
<dbReference type="InterPro" id="IPR006221">
    <property type="entry name" value="TrpG/PapA_dom"/>
</dbReference>
<reference evidence="4" key="4">
    <citation type="journal article" date="2023" name="Front. Microbiol.">
        <title>Phylogeography and host specificity of Pasteurellaceae pathogenic to sea-farmed fish in the north-east Atlantic.</title>
        <authorList>
            <person name="Gulla S."/>
            <person name="Colquhoun D.J."/>
            <person name="Olsen A.B."/>
            <person name="Spilsberg B."/>
            <person name="Lagesen K."/>
            <person name="Aakesson C.P."/>
            <person name="Strom S."/>
            <person name="Manji F."/>
            <person name="Birkbeck T.H."/>
            <person name="Nilsen H.K."/>
        </authorList>
    </citation>
    <scope>NUCLEOTIDE SEQUENCE</scope>
    <source>
        <strain evidence="4">98B1</strain>
    </source>
</reference>
<evidence type="ECO:0000313" key="7">
    <source>
        <dbReference type="Proteomes" id="UP001224812"/>
    </source>
</evidence>
<dbReference type="EMBL" id="FOBN01000019">
    <property type="protein sequence ID" value="SEM46161.1"/>
    <property type="molecule type" value="Genomic_DNA"/>
</dbReference>
<accession>A0A1H7YJP7</accession>
<dbReference type="RefSeq" id="WP_090922510.1">
    <property type="nucleotide sequence ID" value="NZ_CP016180.1"/>
</dbReference>
<dbReference type="EMBL" id="JASAYT010000011">
    <property type="protein sequence ID" value="MDP8174741.1"/>
    <property type="molecule type" value="Genomic_DNA"/>
</dbReference>
<dbReference type="EMBL" id="JASAVS010000019">
    <property type="protein sequence ID" value="MDP8085944.1"/>
    <property type="molecule type" value="Genomic_DNA"/>
</dbReference>
<dbReference type="GO" id="GO:0004049">
    <property type="term" value="F:anthranilate synthase activity"/>
    <property type="evidence" value="ECO:0007669"/>
    <property type="project" value="TreeGrafter"/>
</dbReference>
<dbReference type="Gene3D" id="3.40.50.880">
    <property type="match status" value="1"/>
</dbReference>
<feature type="domain" description="Glutamine amidotransferase" evidence="2">
    <location>
        <begin position="3"/>
        <end position="185"/>
    </location>
</feature>
<dbReference type="SUPFAM" id="SSF52317">
    <property type="entry name" value="Class I glutamine amidotransferase-like"/>
    <property type="match status" value="1"/>
</dbReference>
<dbReference type="PANTHER" id="PTHR43418:SF4">
    <property type="entry name" value="MULTIFUNCTIONAL TRYPTOPHAN BIOSYNTHESIS PROTEIN"/>
    <property type="match status" value="1"/>
</dbReference>
<dbReference type="GO" id="GO:0046654">
    <property type="term" value="P:tetrahydrofolate biosynthetic process"/>
    <property type="evidence" value="ECO:0007669"/>
    <property type="project" value="TreeGrafter"/>
</dbReference>
<dbReference type="InterPro" id="IPR029062">
    <property type="entry name" value="Class_I_gatase-like"/>
</dbReference>
<dbReference type="InterPro" id="IPR050472">
    <property type="entry name" value="Anth_synth/Amidotransfase"/>
</dbReference>
<protein>
    <submittedName>
        <fullName evidence="3">Anthranilate synthase component II</fullName>
    </submittedName>
    <submittedName>
        <fullName evidence="5">Para-aminobenzoate synthetase component 2</fullName>
    </submittedName>
</protein>
<dbReference type="Pfam" id="PF00117">
    <property type="entry name" value="GATase"/>
    <property type="match status" value="1"/>
</dbReference>
<evidence type="ECO:0000313" key="4">
    <source>
        <dbReference type="EMBL" id="MDP8174741.1"/>
    </source>
</evidence>
<dbReference type="STRING" id="97481.SAMN05444853_11917"/>
<reference evidence="6" key="2">
    <citation type="submission" date="2016-10" db="EMBL/GenBank/DDBJ databases">
        <authorList>
            <person name="Varghese N."/>
            <person name="Submissions S."/>
        </authorList>
    </citation>
    <scope>NUCLEOTIDE SEQUENCE [LARGE SCALE GENOMIC DNA]</scope>
    <source>
        <strain evidence="6">DSM 24204</strain>
    </source>
</reference>
<organism evidence="5 6">
    <name type="scientific">Phocoenobacter skyensis</name>
    <dbReference type="NCBI Taxonomy" id="97481"/>
    <lineage>
        <taxon>Bacteria</taxon>
        <taxon>Pseudomonadati</taxon>
        <taxon>Pseudomonadota</taxon>
        <taxon>Gammaproteobacteria</taxon>
        <taxon>Pasteurellales</taxon>
        <taxon>Pasteurellaceae</taxon>
        <taxon>Phocoenobacter</taxon>
    </lineage>
</organism>
<dbReference type="GO" id="GO:0000162">
    <property type="term" value="P:L-tryptophan biosynthetic process"/>
    <property type="evidence" value="ECO:0007669"/>
    <property type="project" value="TreeGrafter"/>
</dbReference>
<dbReference type="InterPro" id="IPR017926">
    <property type="entry name" value="GATASE"/>
</dbReference>
<evidence type="ECO:0000313" key="3">
    <source>
        <dbReference type="EMBL" id="MDP8085944.1"/>
    </source>
</evidence>
<name>A0A1H7YJP7_9PAST</name>
<dbReference type="OrthoDB" id="9786812at2"/>